<reference evidence="1 2" key="1">
    <citation type="submission" date="2020-09" db="EMBL/GenBank/DDBJ databases">
        <authorList>
            <person name="Yoon J.-W."/>
        </authorList>
    </citation>
    <scope>NUCLEOTIDE SEQUENCE [LARGE SCALE GENOMIC DNA]</scope>
    <source>
        <strain evidence="1 2">KMU-140</strain>
    </source>
</reference>
<evidence type="ECO:0000313" key="2">
    <source>
        <dbReference type="Proteomes" id="UP000635384"/>
    </source>
</evidence>
<proteinExistence type="predicted"/>
<organism evidence="1 2">
    <name type="scientific">Erythrobacter rubeus</name>
    <dbReference type="NCBI Taxonomy" id="2760803"/>
    <lineage>
        <taxon>Bacteria</taxon>
        <taxon>Pseudomonadati</taxon>
        <taxon>Pseudomonadota</taxon>
        <taxon>Alphaproteobacteria</taxon>
        <taxon>Sphingomonadales</taxon>
        <taxon>Erythrobacteraceae</taxon>
        <taxon>Erythrobacter/Porphyrobacter group</taxon>
        <taxon>Erythrobacter</taxon>
    </lineage>
</organism>
<dbReference type="Proteomes" id="UP000635384">
    <property type="component" value="Unassembled WGS sequence"/>
</dbReference>
<name>A0ABR8KSE1_9SPHN</name>
<sequence length="409" mass="45828">MNKSSDHKLSQTPLYSVDSPELRHLPFLFWLIENHRPQSLVQLGFGDGVAYFAACQAVDQLGPDKQCVCISSGSDENLARTDLLMRNEKLYGEFSDLKIHDQRYAPQFVGKGVDLLILRVPENGHQADFPAKAWRDLLSDRGIVLLLGTVANSAEDQAVRALESAFETPAKIDLVDETGMYALLIGAQQQDCIRELATTHADSGEPHRIGTLLQELGYDVAVANRGTASRDSAMTSGGAPDFEKLRARYEQGLIEISRLGHLLARNEKELKRITLQWEDGLLQNHIRSKLEATQSKYEGTKAKTFNPMARRRHKKRLDEETQLVEASGLFDRDWYLAVNRDVQESGIDPVRHFVSDGAYELRDPGPLFSSFKYHKANPDVTNEGIPALIHYLKSGRSENRQIFKVGDLG</sequence>
<keyword evidence="2" id="KW-1185">Reference proteome</keyword>
<accession>A0ABR8KSE1</accession>
<comment type="caution">
    <text evidence="1">The sequence shown here is derived from an EMBL/GenBank/DDBJ whole genome shotgun (WGS) entry which is preliminary data.</text>
</comment>
<dbReference type="RefSeq" id="WP_190786613.1">
    <property type="nucleotide sequence ID" value="NZ_JACXLC010000001.1"/>
</dbReference>
<gene>
    <name evidence="1" type="ORF">IB285_02070</name>
</gene>
<protein>
    <submittedName>
        <fullName evidence="1">Uncharacterized protein</fullName>
    </submittedName>
</protein>
<evidence type="ECO:0000313" key="1">
    <source>
        <dbReference type="EMBL" id="MBD2841036.1"/>
    </source>
</evidence>
<dbReference type="EMBL" id="JACXLC010000001">
    <property type="protein sequence ID" value="MBD2841036.1"/>
    <property type="molecule type" value="Genomic_DNA"/>
</dbReference>